<name>A0AA88DSR2_FICCA</name>
<dbReference type="EMBL" id="BTGU01000106">
    <property type="protein sequence ID" value="GMN61067.1"/>
    <property type="molecule type" value="Genomic_DNA"/>
</dbReference>
<reference evidence="1" key="1">
    <citation type="submission" date="2023-07" db="EMBL/GenBank/DDBJ databases">
        <title>draft genome sequence of fig (Ficus carica).</title>
        <authorList>
            <person name="Takahashi T."/>
            <person name="Nishimura K."/>
        </authorList>
    </citation>
    <scope>NUCLEOTIDE SEQUENCE</scope>
</reference>
<gene>
    <name evidence="1" type="ORF">TIFTF001_030160</name>
</gene>
<dbReference type="AlphaFoldDB" id="A0AA88DSR2"/>
<proteinExistence type="predicted"/>
<comment type="caution">
    <text evidence="1">The sequence shown here is derived from an EMBL/GenBank/DDBJ whole genome shotgun (WGS) entry which is preliminary data.</text>
</comment>
<organism evidence="1 2">
    <name type="scientific">Ficus carica</name>
    <name type="common">Common fig</name>
    <dbReference type="NCBI Taxonomy" id="3494"/>
    <lineage>
        <taxon>Eukaryota</taxon>
        <taxon>Viridiplantae</taxon>
        <taxon>Streptophyta</taxon>
        <taxon>Embryophyta</taxon>
        <taxon>Tracheophyta</taxon>
        <taxon>Spermatophyta</taxon>
        <taxon>Magnoliopsida</taxon>
        <taxon>eudicotyledons</taxon>
        <taxon>Gunneridae</taxon>
        <taxon>Pentapetalae</taxon>
        <taxon>rosids</taxon>
        <taxon>fabids</taxon>
        <taxon>Rosales</taxon>
        <taxon>Moraceae</taxon>
        <taxon>Ficeae</taxon>
        <taxon>Ficus</taxon>
    </lineage>
</organism>
<accession>A0AA88DSR2</accession>
<keyword evidence="2" id="KW-1185">Reference proteome</keyword>
<evidence type="ECO:0000313" key="1">
    <source>
        <dbReference type="EMBL" id="GMN61067.1"/>
    </source>
</evidence>
<dbReference type="Proteomes" id="UP001187192">
    <property type="component" value="Unassembled WGS sequence"/>
</dbReference>
<protein>
    <submittedName>
        <fullName evidence="1">Uncharacterized protein</fullName>
    </submittedName>
</protein>
<sequence length="103" mass="11125">MSSLRVMPSIEREGNRAEAVNGRWAVVSNEEFSSTLVIVSVYTLEVLACEEANPMVVLGRKFGVLLEVDGGDDASSGATGQRVMWCSGRASNVKMEPARCKET</sequence>
<evidence type="ECO:0000313" key="2">
    <source>
        <dbReference type="Proteomes" id="UP001187192"/>
    </source>
</evidence>